<feature type="compositionally biased region" description="Pro residues" evidence="1">
    <location>
        <begin position="18"/>
        <end position="30"/>
    </location>
</feature>
<feature type="transmembrane region" description="Helical" evidence="2">
    <location>
        <begin position="160"/>
        <end position="179"/>
    </location>
</feature>
<evidence type="ECO:0000256" key="2">
    <source>
        <dbReference type="SAM" id="Phobius"/>
    </source>
</evidence>
<feature type="compositionally biased region" description="Pro residues" evidence="1">
    <location>
        <begin position="39"/>
        <end position="62"/>
    </location>
</feature>
<sequence>MPQASPPAPLTQASPLPQASPPRPSLPSPLPLLIASPPSQLPAPTLPSPAYPLQPLPTPFFPTKPLFAPNASEPMLPPSVPLLLLPSQPPSLSPPDAGDIDAVSPNTSRVFNDAHDSASGSGSENDGAAEIDSAANGGDLSGDVSGDAGSDMPRALPPEALGVIVLCLLLCVAVVLFTWRRACLRRSPPMRAAQLGVAVGEKQSQRTAATDARIVFTHTRGALQPAPPQQNMERKVARAQNSNAARRKQPPAHAPNIGMADTVTALETDDIDLRSLPFDQL</sequence>
<name>A0A7S4BVU0_CHRCT</name>
<keyword evidence="2" id="KW-0812">Transmembrane</keyword>
<evidence type="ECO:0000256" key="1">
    <source>
        <dbReference type="SAM" id="MobiDB-lite"/>
    </source>
</evidence>
<keyword evidence="2" id="KW-1133">Transmembrane helix</keyword>
<gene>
    <name evidence="3" type="ORF">PCAR00345_LOCUS31295</name>
</gene>
<feature type="region of interest" description="Disordered" evidence="1">
    <location>
        <begin position="1"/>
        <end position="151"/>
    </location>
</feature>
<accession>A0A7S4BVU0</accession>
<protein>
    <submittedName>
        <fullName evidence="3">Uncharacterized protein</fullName>
    </submittedName>
</protein>
<organism evidence="3">
    <name type="scientific">Chrysotila carterae</name>
    <name type="common">Marine alga</name>
    <name type="synonym">Syracosphaera carterae</name>
    <dbReference type="NCBI Taxonomy" id="13221"/>
    <lineage>
        <taxon>Eukaryota</taxon>
        <taxon>Haptista</taxon>
        <taxon>Haptophyta</taxon>
        <taxon>Prymnesiophyceae</taxon>
        <taxon>Isochrysidales</taxon>
        <taxon>Isochrysidaceae</taxon>
        <taxon>Chrysotila</taxon>
    </lineage>
</organism>
<evidence type="ECO:0000313" key="3">
    <source>
        <dbReference type="EMBL" id="CAE0778656.1"/>
    </source>
</evidence>
<proteinExistence type="predicted"/>
<dbReference type="EMBL" id="HBIZ01048890">
    <property type="protein sequence ID" value="CAE0778656.1"/>
    <property type="molecule type" value="Transcribed_RNA"/>
</dbReference>
<reference evidence="3" key="1">
    <citation type="submission" date="2021-01" db="EMBL/GenBank/DDBJ databases">
        <authorList>
            <person name="Corre E."/>
            <person name="Pelletier E."/>
            <person name="Niang G."/>
            <person name="Scheremetjew M."/>
            <person name="Finn R."/>
            <person name="Kale V."/>
            <person name="Holt S."/>
            <person name="Cochrane G."/>
            <person name="Meng A."/>
            <person name="Brown T."/>
            <person name="Cohen L."/>
        </authorList>
    </citation>
    <scope>NUCLEOTIDE SEQUENCE</scope>
    <source>
        <strain evidence="3">CCMP645</strain>
    </source>
</reference>
<dbReference type="AlphaFoldDB" id="A0A7S4BVU0"/>
<feature type="compositionally biased region" description="Low complexity" evidence="1">
    <location>
        <begin position="63"/>
        <end position="74"/>
    </location>
</feature>
<keyword evidence="2" id="KW-0472">Membrane</keyword>